<dbReference type="PANTHER" id="PTHR32309">
    <property type="entry name" value="TYROSINE-PROTEIN KINASE"/>
    <property type="match status" value="1"/>
</dbReference>
<keyword evidence="1" id="KW-0175">Coiled coil</keyword>
<dbReference type="PANTHER" id="PTHR32309:SF13">
    <property type="entry name" value="FERRIC ENTEROBACTIN TRANSPORT PROTEIN FEPE"/>
    <property type="match status" value="1"/>
</dbReference>
<keyword evidence="2" id="KW-0812">Transmembrane</keyword>
<feature type="coiled-coil region" evidence="1">
    <location>
        <begin position="180"/>
        <end position="214"/>
    </location>
</feature>
<name>A0A160TNJ8_9ZZZZ</name>
<evidence type="ECO:0000313" key="3">
    <source>
        <dbReference type="EMBL" id="CUS46895.1"/>
    </source>
</evidence>
<keyword evidence="2" id="KW-1133">Transmembrane helix</keyword>
<evidence type="ECO:0000256" key="1">
    <source>
        <dbReference type="SAM" id="Coils"/>
    </source>
</evidence>
<reference evidence="3" key="1">
    <citation type="submission" date="2015-10" db="EMBL/GenBank/DDBJ databases">
        <authorList>
            <person name="Gilbert D.G."/>
        </authorList>
    </citation>
    <scope>NUCLEOTIDE SEQUENCE</scope>
</reference>
<protein>
    <submittedName>
        <fullName evidence="3">Capsular polysaccharide export system inner membrane protein KpsE</fullName>
    </submittedName>
</protein>
<dbReference type="GO" id="GO:0005886">
    <property type="term" value="C:plasma membrane"/>
    <property type="evidence" value="ECO:0007669"/>
    <property type="project" value="TreeGrafter"/>
</dbReference>
<gene>
    <name evidence="3" type="ORF">MGWOODY_Smn3608</name>
</gene>
<dbReference type="GO" id="GO:0004713">
    <property type="term" value="F:protein tyrosine kinase activity"/>
    <property type="evidence" value="ECO:0007669"/>
    <property type="project" value="TreeGrafter"/>
</dbReference>
<keyword evidence="2" id="KW-0472">Membrane</keyword>
<evidence type="ECO:0000256" key="2">
    <source>
        <dbReference type="SAM" id="Phobius"/>
    </source>
</evidence>
<dbReference type="AlphaFoldDB" id="A0A160TNJ8"/>
<dbReference type="EMBL" id="CZQE01000409">
    <property type="protein sequence ID" value="CUS46895.1"/>
    <property type="molecule type" value="Genomic_DNA"/>
</dbReference>
<dbReference type="InterPro" id="IPR050445">
    <property type="entry name" value="Bact_polysacc_biosynth/exp"/>
</dbReference>
<sequence>MVTAQGWKRWRSYLARRYGWLLFLGVFVLPTMAAAVYYGLIASDRYISESGFLVRSVSKPASEGMSAYLRDFGIARTNDDAYAIQEYLYSRDAMKAVMRKVDLRAVYTRAEADAVTRYRPSSRDTDEAFYRYFKRQMAVQKNDETGITTVKISAYRAADAKAIMDALVALSEDRINILNVRARRDTLAQAQQTLAQAETRLTDATLALTRYRNASESIDPMKSAGVALDRGSTLDRTLTMLRVNLQTMLAKAPGNPAIPAVRQRIAALEGQIALQQGNLTGGKDDLSHHPSP</sequence>
<proteinExistence type="predicted"/>
<feature type="transmembrane region" description="Helical" evidence="2">
    <location>
        <begin position="20"/>
        <end position="40"/>
    </location>
</feature>
<organism evidence="3">
    <name type="scientific">hydrothermal vent metagenome</name>
    <dbReference type="NCBI Taxonomy" id="652676"/>
    <lineage>
        <taxon>unclassified sequences</taxon>
        <taxon>metagenomes</taxon>
        <taxon>ecological metagenomes</taxon>
    </lineage>
</organism>
<accession>A0A160TNJ8</accession>